<feature type="region of interest" description="Disordered" evidence="1">
    <location>
        <begin position="31"/>
        <end position="52"/>
    </location>
</feature>
<evidence type="ECO:0000313" key="3">
    <source>
        <dbReference type="EMBL" id="KAJ7745585.1"/>
    </source>
</evidence>
<feature type="domain" description="DUF6593" evidence="2">
    <location>
        <begin position="17"/>
        <end position="165"/>
    </location>
</feature>
<evidence type="ECO:0000256" key="1">
    <source>
        <dbReference type="SAM" id="MobiDB-lite"/>
    </source>
</evidence>
<gene>
    <name evidence="3" type="ORF">DFH07DRAFT_833504</name>
</gene>
<name>A0AAD7IN08_9AGAR</name>
<proteinExistence type="predicted"/>
<dbReference type="Proteomes" id="UP001215280">
    <property type="component" value="Unassembled WGS sequence"/>
</dbReference>
<dbReference type="AlphaFoldDB" id="A0AAD7IN08"/>
<comment type="caution">
    <text evidence="3">The sequence shown here is derived from an EMBL/GenBank/DDBJ whole genome shotgun (WGS) entry which is preliminary data.</text>
</comment>
<organism evidence="3 4">
    <name type="scientific">Mycena maculata</name>
    <dbReference type="NCBI Taxonomy" id="230809"/>
    <lineage>
        <taxon>Eukaryota</taxon>
        <taxon>Fungi</taxon>
        <taxon>Dikarya</taxon>
        <taxon>Basidiomycota</taxon>
        <taxon>Agaricomycotina</taxon>
        <taxon>Agaricomycetes</taxon>
        <taxon>Agaricomycetidae</taxon>
        <taxon>Agaricales</taxon>
        <taxon>Marasmiineae</taxon>
        <taxon>Mycenaceae</taxon>
        <taxon>Mycena</taxon>
    </lineage>
</organism>
<keyword evidence="4" id="KW-1185">Reference proteome</keyword>
<dbReference type="InterPro" id="IPR046528">
    <property type="entry name" value="DUF6593"/>
</dbReference>
<evidence type="ECO:0000259" key="2">
    <source>
        <dbReference type="Pfam" id="PF20236"/>
    </source>
</evidence>
<accession>A0AAD7IN08</accession>
<evidence type="ECO:0000313" key="4">
    <source>
        <dbReference type="Proteomes" id="UP001215280"/>
    </source>
</evidence>
<reference evidence="3" key="1">
    <citation type="submission" date="2023-03" db="EMBL/GenBank/DDBJ databases">
        <title>Massive genome expansion in bonnet fungi (Mycena s.s.) driven by repeated elements and novel gene families across ecological guilds.</title>
        <authorList>
            <consortium name="Lawrence Berkeley National Laboratory"/>
            <person name="Harder C.B."/>
            <person name="Miyauchi S."/>
            <person name="Viragh M."/>
            <person name="Kuo A."/>
            <person name="Thoen E."/>
            <person name="Andreopoulos B."/>
            <person name="Lu D."/>
            <person name="Skrede I."/>
            <person name="Drula E."/>
            <person name="Henrissat B."/>
            <person name="Morin E."/>
            <person name="Kohler A."/>
            <person name="Barry K."/>
            <person name="LaButti K."/>
            <person name="Morin E."/>
            <person name="Salamov A."/>
            <person name="Lipzen A."/>
            <person name="Mereny Z."/>
            <person name="Hegedus B."/>
            <person name="Baldrian P."/>
            <person name="Stursova M."/>
            <person name="Weitz H."/>
            <person name="Taylor A."/>
            <person name="Grigoriev I.V."/>
            <person name="Nagy L.G."/>
            <person name="Martin F."/>
            <person name="Kauserud H."/>
        </authorList>
    </citation>
    <scope>NUCLEOTIDE SEQUENCE</scope>
    <source>
        <strain evidence="3">CBHHK188m</strain>
    </source>
</reference>
<protein>
    <recommendedName>
        <fullName evidence="2">DUF6593 domain-containing protein</fullName>
    </recommendedName>
</protein>
<dbReference type="Pfam" id="PF20236">
    <property type="entry name" value="DUF6593"/>
    <property type="match status" value="1"/>
</dbReference>
<dbReference type="EMBL" id="JARJLG010000102">
    <property type="protein sequence ID" value="KAJ7745585.1"/>
    <property type="molecule type" value="Genomic_DNA"/>
</dbReference>
<sequence length="191" mass="21746">MHMHPLTTFTFDSAKILNSTVRSAHEHSVQYRVTTQKRGSSRQTTSLEGTSGTPLATIDWKSKTFEISGSRRDMADLRIRRGTFSSSYYWSWFDCEEYKVKYSAELDHTWTVYSYSGTVLATFTSNIQRVFKDNSLPMLCISQSIRDEDERQFIILVLIYSEAKRLDSLKQRPLSAIGDLFGNAGDALGGQ</sequence>